<protein>
    <submittedName>
        <fullName evidence="1">Uncharacterized protein</fullName>
    </submittedName>
</protein>
<dbReference type="AlphaFoldDB" id="A0A0S2DEH3"/>
<accession>A0A0S2DEH3</accession>
<evidence type="ECO:0000313" key="2">
    <source>
        <dbReference type="Proteomes" id="UP000061569"/>
    </source>
</evidence>
<evidence type="ECO:0000313" key="1">
    <source>
        <dbReference type="EMBL" id="ALN56883.1"/>
    </source>
</evidence>
<name>A0A0S2DEH3_LYSEN</name>
<dbReference type="OrthoDB" id="9951208at2"/>
<reference evidence="1 2" key="1">
    <citation type="submission" date="2015-11" db="EMBL/GenBank/DDBJ databases">
        <title>Genome sequences of Lysobacter enzymogenes strain C3 and Lysobacter antibioticus ATCC 29479.</title>
        <authorList>
            <person name="Kobayashi D.Y."/>
        </authorList>
    </citation>
    <scope>NUCLEOTIDE SEQUENCE [LARGE SCALE GENOMIC DNA]</scope>
    <source>
        <strain evidence="1 2">C3</strain>
    </source>
</reference>
<dbReference type="KEGG" id="lez:GLE_1526"/>
<sequence length="91" mass="9645">MKHLSKRSALAPLLLAAALFAPAASAEPHTNFVYGSGAWGDETTATVIAINQAITVCQQSGGSVLFGYTVVARQFIHPNWGITVAIRCQYP</sequence>
<dbReference type="RefSeq" id="WP_057946850.1">
    <property type="nucleotide sequence ID" value="NZ_CP067396.1"/>
</dbReference>
<dbReference type="EMBL" id="CP013140">
    <property type="protein sequence ID" value="ALN56883.1"/>
    <property type="molecule type" value="Genomic_DNA"/>
</dbReference>
<organism evidence="1 2">
    <name type="scientific">Lysobacter enzymogenes</name>
    <dbReference type="NCBI Taxonomy" id="69"/>
    <lineage>
        <taxon>Bacteria</taxon>
        <taxon>Pseudomonadati</taxon>
        <taxon>Pseudomonadota</taxon>
        <taxon>Gammaproteobacteria</taxon>
        <taxon>Lysobacterales</taxon>
        <taxon>Lysobacteraceae</taxon>
        <taxon>Lysobacter</taxon>
    </lineage>
</organism>
<proteinExistence type="predicted"/>
<dbReference type="Proteomes" id="UP000061569">
    <property type="component" value="Chromosome"/>
</dbReference>
<gene>
    <name evidence="1" type="ORF">GLE_1526</name>
</gene>
<dbReference type="PATRIC" id="fig|69.6.peg.1508"/>